<dbReference type="InterPro" id="IPR052929">
    <property type="entry name" value="RNase_H-like_EbsB-rel"/>
</dbReference>
<feature type="domain" description="RNase H type-1" evidence="1">
    <location>
        <begin position="153"/>
        <end position="228"/>
    </location>
</feature>
<protein>
    <recommendedName>
        <fullName evidence="1">RNase H type-1 domain-containing protein</fullName>
    </recommendedName>
</protein>
<dbReference type="InterPro" id="IPR044730">
    <property type="entry name" value="RNase_H-like_dom_plant"/>
</dbReference>
<dbReference type="CDD" id="cd06222">
    <property type="entry name" value="RNase_H_like"/>
    <property type="match status" value="1"/>
</dbReference>
<dbReference type="InterPro" id="IPR002156">
    <property type="entry name" value="RNaseH_domain"/>
</dbReference>
<dbReference type="PANTHER" id="PTHR47074:SF11">
    <property type="entry name" value="REVERSE TRANSCRIPTASE-LIKE PROTEIN"/>
    <property type="match status" value="1"/>
</dbReference>
<dbReference type="Pfam" id="PF13456">
    <property type="entry name" value="RVT_3"/>
    <property type="match status" value="1"/>
</dbReference>
<reference evidence="2 3" key="1">
    <citation type="submission" date="2024-12" db="EMBL/GenBank/DDBJ databases">
        <title>The unique morphological basis and parallel evolutionary history of personate flowers in Penstemon.</title>
        <authorList>
            <person name="Depatie T.H."/>
            <person name="Wessinger C.A."/>
        </authorList>
    </citation>
    <scope>NUCLEOTIDE SEQUENCE [LARGE SCALE GENOMIC DNA]</scope>
    <source>
        <strain evidence="2">WTNN_2</strain>
        <tissue evidence="2">Leaf</tissue>
    </source>
</reference>
<proteinExistence type="predicted"/>
<evidence type="ECO:0000259" key="1">
    <source>
        <dbReference type="Pfam" id="PF13456"/>
    </source>
</evidence>
<dbReference type="InterPro" id="IPR036397">
    <property type="entry name" value="RNaseH_sf"/>
</dbReference>
<dbReference type="Proteomes" id="UP001634393">
    <property type="component" value="Unassembled WGS sequence"/>
</dbReference>
<name>A0ABD3SLN0_9LAMI</name>
<organism evidence="2 3">
    <name type="scientific">Penstemon smallii</name>
    <dbReference type="NCBI Taxonomy" id="265156"/>
    <lineage>
        <taxon>Eukaryota</taxon>
        <taxon>Viridiplantae</taxon>
        <taxon>Streptophyta</taxon>
        <taxon>Embryophyta</taxon>
        <taxon>Tracheophyta</taxon>
        <taxon>Spermatophyta</taxon>
        <taxon>Magnoliopsida</taxon>
        <taxon>eudicotyledons</taxon>
        <taxon>Gunneridae</taxon>
        <taxon>Pentapetalae</taxon>
        <taxon>asterids</taxon>
        <taxon>lamiids</taxon>
        <taxon>Lamiales</taxon>
        <taxon>Plantaginaceae</taxon>
        <taxon>Cheloneae</taxon>
        <taxon>Penstemon</taxon>
    </lineage>
</organism>
<dbReference type="AlphaFoldDB" id="A0ABD3SLN0"/>
<evidence type="ECO:0000313" key="3">
    <source>
        <dbReference type="Proteomes" id="UP001634393"/>
    </source>
</evidence>
<dbReference type="Gene3D" id="3.30.420.10">
    <property type="entry name" value="Ribonuclease H-like superfamily/Ribonuclease H"/>
    <property type="match status" value="1"/>
</dbReference>
<dbReference type="EMBL" id="JBJXBP010000006">
    <property type="protein sequence ID" value="KAL3825486.1"/>
    <property type="molecule type" value="Genomic_DNA"/>
</dbReference>
<accession>A0ABD3SLN0</accession>
<keyword evidence="3" id="KW-1185">Reference proteome</keyword>
<comment type="caution">
    <text evidence="2">The sequence shown here is derived from an EMBL/GenBank/DDBJ whole genome shotgun (WGS) entry which is preliminary data.</text>
</comment>
<evidence type="ECO:0000313" key="2">
    <source>
        <dbReference type="EMBL" id="KAL3825486.1"/>
    </source>
</evidence>
<gene>
    <name evidence="2" type="ORF">ACJIZ3_021515</name>
</gene>
<dbReference type="PANTHER" id="PTHR47074">
    <property type="entry name" value="BNAC02G40300D PROTEIN"/>
    <property type="match status" value="1"/>
</dbReference>
<sequence length="252" mass="28532">MEDASCSRCGSGTESIIHCLYSCPFARQIWALSDLSFSCYCCDSTEIEDWFCQVKRRTDSKEFGFFTTLCWWIWFCRNKLLWEDSDTPPLILVILAQRCFAPQVINRSSAHWLPPPRDFEKLNIDAAVMSKGAGIRAFPLLLPLNPEAAKAITALQAVQFAIESRWSCVYLERDCSNVINGITNREASLGSLGAVFEEIKVIGRNFLDFRARHVVRECNRVAHSLARLASQSYSFDCCLPSMVSDIVISEYP</sequence>